<reference evidence="13" key="1">
    <citation type="submission" date="2025-08" db="UniProtKB">
        <authorList>
            <consortium name="Ensembl"/>
        </authorList>
    </citation>
    <scope>IDENTIFICATION</scope>
</reference>
<proteinExistence type="inferred from homology"/>
<keyword evidence="5 10" id="KW-0297">G-protein coupled receptor</keyword>
<dbReference type="GO" id="GO:0019722">
    <property type="term" value="P:calcium-mediated signaling"/>
    <property type="evidence" value="ECO:0007669"/>
    <property type="project" value="TreeGrafter"/>
</dbReference>
<feature type="transmembrane region" description="Helical" evidence="11">
    <location>
        <begin position="303"/>
        <end position="319"/>
    </location>
</feature>
<keyword evidence="3 10" id="KW-0812">Transmembrane</keyword>
<dbReference type="PROSITE" id="PS00237">
    <property type="entry name" value="G_PROTEIN_RECEP_F1_1"/>
    <property type="match status" value="1"/>
</dbReference>
<keyword evidence="14" id="KW-1185">Reference proteome</keyword>
<evidence type="ECO:0000256" key="2">
    <source>
        <dbReference type="ARBA" id="ARBA00022475"/>
    </source>
</evidence>
<feature type="transmembrane region" description="Helical" evidence="11">
    <location>
        <begin position="169"/>
        <end position="201"/>
    </location>
</feature>
<accession>A0A8D2Q8Q4</accession>
<feature type="transmembrane region" description="Helical" evidence="11">
    <location>
        <begin position="17"/>
        <end position="40"/>
    </location>
</feature>
<evidence type="ECO:0000256" key="3">
    <source>
        <dbReference type="ARBA" id="ARBA00022692"/>
    </source>
</evidence>
<evidence type="ECO:0000259" key="12">
    <source>
        <dbReference type="PROSITE" id="PS50262"/>
    </source>
</evidence>
<evidence type="ECO:0000256" key="10">
    <source>
        <dbReference type="RuleBase" id="RU000688"/>
    </source>
</evidence>
<dbReference type="PRINTS" id="PR00657">
    <property type="entry name" value="CCCHEMOKINER"/>
</dbReference>
<dbReference type="PRINTS" id="PR01558">
    <property type="entry name" value="CHEMOKINER11"/>
</dbReference>
<evidence type="ECO:0000256" key="5">
    <source>
        <dbReference type="ARBA" id="ARBA00023040"/>
    </source>
</evidence>
<feature type="transmembrane region" description="Helical" evidence="11">
    <location>
        <begin position="265"/>
        <end position="282"/>
    </location>
</feature>
<dbReference type="OMA" id="YNVVKLC"/>
<dbReference type="GO" id="GO:0006955">
    <property type="term" value="P:immune response"/>
    <property type="evidence" value="ECO:0007669"/>
    <property type="project" value="TreeGrafter"/>
</dbReference>
<evidence type="ECO:0000256" key="11">
    <source>
        <dbReference type="SAM" id="Phobius"/>
    </source>
</evidence>
<dbReference type="InterPro" id="IPR000355">
    <property type="entry name" value="Chemokine_rcpt"/>
</dbReference>
<name>A0A8D2Q8Q4_VARKO</name>
<dbReference type="GO" id="GO:0060326">
    <property type="term" value="P:cell chemotaxis"/>
    <property type="evidence" value="ECO:0007669"/>
    <property type="project" value="TreeGrafter"/>
</dbReference>
<dbReference type="Gene3D" id="1.20.1070.10">
    <property type="entry name" value="Rhodopsin 7-helix transmembrane proteins"/>
    <property type="match status" value="1"/>
</dbReference>
<evidence type="ECO:0000313" key="13">
    <source>
        <dbReference type="Ensembl" id="ENSVKKP00000027844.1"/>
    </source>
</evidence>
<evidence type="ECO:0000256" key="7">
    <source>
        <dbReference type="ARBA" id="ARBA00023170"/>
    </source>
</evidence>
<keyword evidence="6 11" id="KW-0472">Membrane</keyword>
<dbReference type="SUPFAM" id="SSF81321">
    <property type="entry name" value="Family A G protein-coupled receptor-like"/>
    <property type="match status" value="1"/>
</dbReference>
<dbReference type="PANTHER" id="PTHR10489:SF733">
    <property type="entry name" value="ATYPICAL CHEMOKINE RECEPTOR 4"/>
    <property type="match status" value="1"/>
</dbReference>
<evidence type="ECO:0000256" key="1">
    <source>
        <dbReference type="ARBA" id="ARBA00004651"/>
    </source>
</evidence>
<organism evidence="13 14">
    <name type="scientific">Varanus komodoensis</name>
    <name type="common">Komodo dragon</name>
    <dbReference type="NCBI Taxonomy" id="61221"/>
    <lineage>
        <taxon>Eukaryota</taxon>
        <taxon>Metazoa</taxon>
        <taxon>Chordata</taxon>
        <taxon>Craniata</taxon>
        <taxon>Vertebrata</taxon>
        <taxon>Euteleostomi</taxon>
        <taxon>Lepidosauria</taxon>
        <taxon>Squamata</taxon>
        <taxon>Bifurcata</taxon>
        <taxon>Unidentata</taxon>
        <taxon>Episquamata</taxon>
        <taxon>Toxicofera</taxon>
        <taxon>Anguimorpha</taxon>
        <taxon>Paleoanguimorpha</taxon>
        <taxon>Varanoidea</taxon>
        <taxon>Varanidae</taxon>
        <taxon>Varanus</taxon>
    </lineage>
</organism>
<dbReference type="GO" id="GO:0019957">
    <property type="term" value="F:C-C chemokine binding"/>
    <property type="evidence" value="ECO:0007669"/>
    <property type="project" value="TreeGrafter"/>
</dbReference>
<dbReference type="GO" id="GO:0009897">
    <property type="term" value="C:external side of plasma membrane"/>
    <property type="evidence" value="ECO:0007669"/>
    <property type="project" value="TreeGrafter"/>
</dbReference>
<feature type="transmembrane region" description="Helical" evidence="11">
    <location>
        <begin position="52"/>
        <end position="73"/>
    </location>
</feature>
<dbReference type="Pfam" id="PF00001">
    <property type="entry name" value="7tm_1"/>
    <property type="match status" value="1"/>
</dbReference>
<evidence type="ECO:0000313" key="14">
    <source>
        <dbReference type="Proteomes" id="UP000694545"/>
    </source>
</evidence>
<dbReference type="PROSITE" id="PS50262">
    <property type="entry name" value="G_PROTEIN_RECEP_F1_2"/>
    <property type="match status" value="1"/>
</dbReference>
<comment type="subcellular location">
    <subcellularLocation>
        <location evidence="1">Cell membrane</location>
        <topology evidence="1">Multi-pass membrane protein</topology>
    </subcellularLocation>
</comment>
<dbReference type="FunFam" id="1.20.1070.10:FF:000035">
    <property type="entry name" value="C-C chemokine receptor type 6"/>
    <property type="match status" value="1"/>
</dbReference>
<feature type="transmembrane region" description="Helical" evidence="11">
    <location>
        <begin position="127"/>
        <end position="149"/>
    </location>
</feature>
<keyword evidence="4 11" id="KW-1133">Transmembrane helix</keyword>
<dbReference type="GO" id="GO:0005044">
    <property type="term" value="F:scavenger receptor activity"/>
    <property type="evidence" value="ECO:0007669"/>
    <property type="project" value="InterPro"/>
</dbReference>
<dbReference type="Proteomes" id="UP000694545">
    <property type="component" value="Unplaced"/>
</dbReference>
<dbReference type="InterPro" id="IPR000276">
    <property type="entry name" value="GPCR_Rhodpsn"/>
</dbReference>
<evidence type="ECO:0000256" key="9">
    <source>
        <dbReference type="ARBA" id="ARBA00023224"/>
    </source>
</evidence>
<evidence type="ECO:0000256" key="4">
    <source>
        <dbReference type="ARBA" id="ARBA00022989"/>
    </source>
</evidence>
<feature type="domain" description="G-protein coupled receptors family 1 profile" evidence="12">
    <location>
        <begin position="29"/>
        <end position="277"/>
    </location>
</feature>
<feature type="transmembrane region" description="Helical" evidence="11">
    <location>
        <begin position="213"/>
        <end position="230"/>
    </location>
</feature>
<dbReference type="InterPro" id="IPR017452">
    <property type="entry name" value="GPCR_Rhodpsn_7TM"/>
</dbReference>
<sequence length="320" mass="35972">TRGGQLVRKFSKSFLPVFYSIVFLVGLAGNSLVVAIYAYFKKLKTKTDAYIMNLAIADLLLLSTLPFWAANAVKGWVLGIPSCKITFGIYTMTFSASMAFLACISVDRYHAIVKSQRQQRPVRHCSYTCSFVWATAMLLSIPDLIFSTVKEHHNRIACLQMFPESLGKIIRVIIEILEITLSFVLPLLIMLICYFAVARALFKSSSVKKYKSLKVLAMVVAAFIITQLPYNVIKLWRALEIIHPLITNCSVSKAVDVALQVTNSIALFHCCLNPILYFFMGASFKMHMVKIMKRCASWRRQQSMAVAFNVALALAVMTLH</sequence>
<keyword evidence="2" id="KW-1003">Cell membrane</keyword>
<comment type="similarity">
    <text evidence="10">Belongs to the G-protein coupled receptor 1 family.</text>
</comment>
<dbReference type="InterPro" id="IPR050119">
    <property type="entry name" value="CCR1-9-like"/>
</dbReference>
<dbReference type="GO" id="GO:0007204">
    <property type="term" value="P:positive regulation of cytosolic calcium ion concentration"/>
    <property type="evidence" value="ECO:0007669"/>
    <property type="project" value="TreeGrafter"/>
</dbReference>
<dbReference type="InterPro" id="IPR005383">
    <property type="entry name" value="ACKR4"/>
</dbReference>
<evidence type="ECO:0000256" key="8">
    <source>
        <dbReference type="ARBA" id="ARBA00023180"/>
    </source>
</evidence>
<feature type="transmembrane region" description="Helical" evidence="11">
    <location>
        <begin position="85"/>
        <end position="106"/>
    </location>
</feature>
<keyword evidence="9 10" id="KW-0807">Transducer</keyword>
<keyword evidence="7 10" id="KW-0675">Receptor</keyword>
<dbReference type="PANTHER" id="PTHR10489">
    <property type="entry name" value="CELL ADHESION MOLECULE"/>
    <property type="match status" value="1"/>
</dbReference>
<dbReference type="GO" id="GO:0016493">
    <property type="term" value="F:C-C chemokine receptor activity"/>
    <property type="evidence" value="ECO:0007669"/>
    <property type="project" value="TreeGrafter"/>
</dbReference>
<dbReference type="Ensembl" id="ENSVKKT00000028517.1">
    <property type="protein sequence ID" value="ENSVKKP00000027844.1"/>
    <property type="gene ID" value="ENSVKKG00000018053.1"/>
</dbReference>
<reference evidence="13" key="2">
    <citation type="submission" date="2025-09" db="UniProtKB">
        <authorList>
            <consortium name="Ensembl"/>
        </authorList>
    </citation>
    <scope>IDENTIFICATION</scope>
</reference>
<protein>
    <submittedName>
        <fullName evidence="13">Atypical chemokine receptor 4</fullName>
    </submittedName>
</protein>
<evidence type="ECO:0000256" key="6">
    <source>
        <dbReference type="ARBA" id="ARBA00023136"/>
    </source>
</evidence>
<keyword evidence="8" id="KW-0325">Glycoprotein</keyword>
<dbReference type="PRINTS" id="PR00237">
    <property type="entry name" value="GPCRRHODOPSN"/>
</dbReference>
<dbReference type="AlphaFoldDB" id="A0A8D2Q8Q4"/>